<evidence type="ECO:0000256" key="6">
    <source>
        <dbReference type="SAM" id="MobiDB-lite"/>
    </source>
</evidence>
<proteinExistence type="predicted"/>
<feature type="region of interest" description="Disordered" evidence="6">
    <location>
        <begin position="11"/>
        <end position="55"/>
    </location>
</feature>
<dbReference type="GO" id="GO:0071230">
    <property type="term" value="P:cellular response to amino acid stimulus"/>
    <property type="evidence" value="ECO:0007669"/>
    <property type="project" value="InterPro"/>
</dbReference>
<evidence type="ECO:0008006" key="9">
    <source>
        <dbReference type="Google" id="ProtNLM"/>
    </source>
</evidence>
<evidence type="ECO:0000313" key="7">
    <source>
        <dbReference type="EMBL" id="KAF5854057.1"/>
    </source>
</evidence>
<reference evidence="7" key="1">
    <citation type="submission" date="2019-11" db="EMBL/GenBank/DDBJ databases">
        <title>Bipolaris sorokiniana Genome sequencing.</title>
        <authorList>
            <person name="Wang H."/>
        </authorList>
    </citation>
    <scope>NUCLEOTIDE SEQUENCE</scope>
</reference>
<comment type="subcellular location">
    <subcellularLocation>
        <location evidence="1">Endomembrane system</location>
    </subcellularLocation>
</comment>
<protein>
    <recommendedName>
        <fullName evidence="9">LAMTOR domain containing protein</fullName>
    </recommendedName>
</protein>
<evidence type="ECO:0000256" key="5">
    <source>
        <dbReference type="ARBA" id="ARBA00023288"/>
    </source>
</evidence>
<keyword evidence="5" id="KW-0449">Lipoprotein</keyword>
<name>A0A8H6DZR8_COCSA</name>
<dbReference type="GO" id="GO:0043410">
    <property type="term" value="P:positive regulation of MAPK cascade"/>
    <property type="evidence" value="ECO:0007669"/>
    <property type="project" value="InterPro"/>
</dbReference>
<accession>A0A8H6DZR8</accession>
<dbReference type="GO" id="GO:0032008">
    <property type="term" value="P:positive regulation of TOR signaling"/>
    <property type="evidence" value="ECO:0007669"/>
    <property type="project" value="InterPro"/>
</dbReference>
<dbReference type="InterPro" id="IPR028209">
    <property type="entry name" value="LAMTOR1/MEH1"/>
</dbReference>
<keyword evidence="2" id="KW-0519">Myristate</keyword>
<evidence type="ECO:0000313" key="8">
    <source>
        <dbReference type="Proteomes" id="UP000624244"/>
    </source>
</evidence>
<keyword evidence="4" id="KW-0564">Palmitate</keyword>
<organism evidence="7 8">
    <name type="scientific">Cochliobolus sativus</name>
    <name type="common">Common root rot and spot blotch fungus</name>
    <name type="synonym">Bipolaris sorokiniana</name>
    <dbReference type="NCBI Taxonomy" id="45130"/>
    <lineage>
        <taxon>Eukaryota</taxon>
        <taxon>Fungi</taxon>
        <taxon>Dikarya</taxon>
        <taxon>Ascomycota</taxon>
        <taxon>Pezizomycotina</taxon>
        <taxon>Dothideomycetes</taxon>
        <taxon>Pleosporomycetidae</taxon>
        <taxon>Pleosporales</taxon>
        <taxon>Pleosporineae</taxon>
        <taxon>Pleosporaceae</taxon>
        <taxon>Bipolaris</taxon>
    </lineage>
</organism>
<evidence type="ECO:0000256" key="4">
    <source>
        <dbReference type="ARBA" id="ARBA00023139"/>
    </source>
</evidence>
<dbReference type="GO" id="GO:0031902">
    <property type="term" value="C:late endosome membrane"/>
    <property type="evidence" value="ECO:0007669"/>
    <property type="project" value="InterPro"/>
</dbReference>
<dbReference type="EMBL" id="WNKQ01000001">
    <property type="protein sequence ID" value="KAF5854057.1"/>
    <property type="molecule type" value="Genomic_DNA"/>
</dbReference>
<dbReference type="GO" id="GO:0016197">
    <property type="term" value="P:endosomal transport"/>
    <property type="evidence" value="ECO:0007669"/>
    <property type="project" value="InterPro"/>
</dbReference>
<dbReference type="AlphaFoldDB" id="A0A8H6DZR8"/>
<evidence type="ECO:0000256" key="1">
    <source>
        <dbReference type="ARBA" id="ARBA00004308"/>
    </source>
</evidence>
<feature type="compositionally biased region" description="Polar residues" evidence="6">
    <location>
        <begin position="29"/>
        <end position="42"/>
    </location>
</feature>
<dbReference type="GO" id="GO:0001919">
    <property type="term" value="P:regulation of receptor recycling"/>
    <property type="evidence" value="ECO:0007669"/>
    <property type="project" value="InterPro"/>
</dbReference>
<comment type="caution">
    <text evidence="7">The sequence shown here is derived from an EMBL/GenBank/DDBJ whole genome shotgun (WGS) entry which is preliminary data.</text>
</comment>
<keyword evidence="3" id="KW-0472">Membrane</keyword>
<dbReference type="Pfam" id="PF15454">
    <property type="entry name" value="LAMTOR"/>
    <property type="match status" value="1"/>
</dbReference>
<sequence length="156" mass="17352">MGVCASCLGGQRTSDIDQSDASHLLGDQYQPNYGTASSTHNVPQPDPEELRRQRENLERICAETNDSDVIPYRQLIPVSQPSALPEVSEQPSKNDEYAHLFNERFKSIRHGRPASAGDNEDDETTWLENVVGSQGEDELDQIKPANGKLTIQFGQR</sequence>
<evidence type="ECO:0000256" key="2">
    <source>
        <dbReference type="ARBA" id="ARBA00022707"/>
    </source>
</evidence>
<dbReference type="GO" id="GO:0071986">
    <property type="term" value="C:Ragulator complex"/>
    <property type="evidence" value="ECO:0007669"/>
    <property type="project" value="InterPro"/>
</dbReference>
<dbReference type="Proteomes" id="UP000624244">
    <property type="component" value="Unassembled WGS sequence"/>
</dbReference>
<dbReference type="GO" id="GO:0045121">
    <property type="term" value="C:membrane raft"/>
    <property type="evidence" value="ECO:0007669"/>
    <property type="project" value="InterPro"/>
</dbReference>
<gene>
    <name evidence="7" type="ORF">GGP41_006865</name>
</gene>
<evidence type="ECO:0000256" key="3">
    <source>
        <dbReference type="ARBA" id="ARBA00023136"/>
    </source>
</evidence>